<reference evidence="1 2" key="1">
    <citation type="submission" date="2020-09" db="EMBL/GenBank/DDBJ databases">
        <title>Diversity and distribution of actinomycetes associated with coral in the coast of Hainan.</title>
        <authorList>
            <person name="Li F."/>
        </authorList>
    </citation>
    <scope>NUCLEOTIDE SEQUENCE [LARGE SCALE GENOMIC DNA]</scope>
    <source>
        <strain evidence="1 2">HNM0947</strain>
    </source>
</reference>
<gene>
    <name evidence="1" type="ORF">IDM40_10610</name>
</gene>
<protein>
    <submittedName>
        <fullName evidence="1">Uncharacterized protein</fullName>
    </submittedName>
</protein>
<comment type="caution">
    <text evidence="1">The sequence shown here is derived from an EMBL/GenBank/DDBJ whole genome shotgun (WGS) entry which is preliminary data.</text>
</comment>
<dbReference type="EMBL" id="JADBGI010000008">
    <property type="protein sequence ID" value="MBE2999150.1"/>
    <property type="molecule type" value="Genomic_DNA"/>
</dbReference>
<sequence length="142" mass="16902">MNTDSGQQWWPPGFREKAAPLLRRFSNRGGFGGYLTEYEIRMLQSQADGFLLACEMRSRIEVLTEIVAFEDLVHPADAEALEDLDEQLRSFHNDIPPPQEGEVPDWVPDSHWWWYVPSRHDMPWREREERLNDYFPELWTHD</sequence>
<dbReference type="Proteomes" id="UP000806528">
    <property type="component" value="Unassembled WGS sequence"/>
</dbReference>
<evidence type="ECO:0000313" key="2">
    <source>
        <dbReference type="Proteomes" id="UP000806528"/>
    </source>
</evidence>
<evidence type="ECO:0000313" key="1">
    <source>
        <dbReference type="EMBL" id="MBE2999150.1"/>
    </source>
</evidence>
<proteinExistence type="predicted"/>
<dbReference type="RefSeq" id="WP_193121788.1">
    <property type="nucleotide sequence ID" value="NZ_JADBGI010000008.1"/>
</dbReference>
<keyword evidence="2" id="KW-1185">Reference proteome</keyword>
<name>A0ABR9P627_9ACTN</name>
<organism evidence="1 2">
    <name type="scientific">Nocardiopsis coralli</name>
    <dbReference type="NCBI Taxonomy" id="2772213"/>
    <lineage>
        <taxon>Bacteria</taxon>
        <taxon>Bacillati</taxon>
        <taxon>Actinomycetota</taxon>
        <taxon>Actinomycetes</taxon>
        <taxon>Streptosporangiales</taxon>
        <taxon>Nocardiopsidaceae</taxon>
        <taxon>Nocardiopsis</taxon>
    </lineage>
</organism>
<accession>A0ABR9P627</accession>